<dbReference type="RefSeq" id="WP_114125380.1">
    <property type="nucleotide sequence ID" value="NZ_QOUI01000002.1"/>
</dbReference>
<evidence type="ECO:0000313" key="4">
    <source>
        <dbReference type="Proteomes" id="UP000252770"/>
    </source>
</evidence>
<keyword evidence="2" id="KW-0812">Transmembrane</keyword>
<dbReference type="AlphaFoldDB" id="A0A367YYL7"/>
<evidence type="ECO:0008006" key="5">
    <source>
        <dbReference type="Google" id="ProtNLM"/>
    </source>
</evidence>
<sequence>MSALLNVGPRRPDPGPQRRPHLSPVPAPVRARLSRVPFLLVLAATLGLGMAGLLVLNTTVQTNAVEVRTLQQQLTSLSYTEAELKTQLDEARSPATLATRASDLGMRPNPYPAFIDLETGEVTGDPQEVEGDEMESLVTKSQSRLAAEQAAAQQRAEQQRAEQAAEQQAQRKKEQQAQTEREQEQEDADD</sequence>
<reference evidence="3 4" key="1">
    <citation type="submission" date="2018-07" db="EMBL/GenBank/DDBJ databases">
        <title>Desertimonas flava gen. nov. sp. nov.</title>
        <authorList>
            <person name="Liu S."/>
        </authorList>
    </citation>
    <scope>NUCLEOTIDE SEQUENCE [LARGE SCALE GENOMIC DNA]</scope>
    <source>
        <strain evidence="3 4">16Sb5-5</strain>
    </source>
</reference>
<evidence type="ECO:0000256" key="1">
    <source>
        <dbReference type="SAM" id="MobiDB-lite"/>
    </source>
</evidence>
<gene>
    <name evidence="3" type="ORF">DT076_04085</name>
</gene>
<comment type="caution">
    <text evidence="3">The sequence shown here is derived from an EMBL/GenBank/DDBJ whole genome shotgun (WGS) entry which is preliminary data.</text>
</comment>
<proteinExistence type="predicted"/>
<dbReference type="Proteomes" id="UP000252770">
    <property type="component" value="Unassembled WGS sequence"/>
</dbReference>
<accession>A0A367YYL7</accession>
<protein>
    <recommendedName>
        <fullName evidence="5">Cell division protein FtsL</fullName>
    </recommendedName>
</protein>
<organism evidence="3 4">
    <name type="scientific">Desertihabitans brevis</name>
    <dbReference type="NCBI Taxonomy" id="2268447"/>
    <lineage>
        <taxon>Bacteria</taxon>
        <taxon>Bacillati</taxon>
        <taxon>Actinomycetota</taxon>
        <taxon>Actinomycetes</taxon>
        <taxon>Propionibacteriales</taxon>
        <taxon>Propionibacteriaceae</taxon>
        <taxon>Desertihabitans</taxon>
    </lineage>
</organism>
<evidence type="ECO:0000256" key="2">
    <source>
        <dbReference type="SAM" id="Phobius"/>
    </source>
</evidence>
<feature type="region of interest" description="Disordered" evidence="1">
    <location>
        <begin position="123"/>
        <end position="190"/>
    </location>
</feature>
<dbReference type="EMBL" id="QOUI01000002">
    <property type="protein sequence ID" value="RCK70609.1"/>
    <property type="molecule type" value="Genomic_DNA"/>
</dbReference>
<feature type="transmembrane region" description="Helical" evidence="2">
    <location>
        <begin position="36"/>
        <end position="56"/>
    </location>
</feature>
<keyword evidence="2" id="KW-1133">Transmembrane helix</keyword>
<evidence type="ECO:0000313" key="3">
    <source>
        <dbReference type="EMBL" id="RCK70609.1"/>
    </source>
</evidence>
<keyword evidence="4" id="KW-1185">Reference proteome</keyword>
<feature type="compositionally biased region" description="Low complexity" evidence="1">
    <location>
        <begin position="146"/>
        <end position="168"/>
    </location>
</feature>
<feature type="compositionally biased region" description="Basic and acidic residues" evidence="1">
    <location>
        <begin position="169"/>
        <end position="182"/>
    </location>
</feature>
<feature type="region of interest" description="Disordered" evidence="1">
    <location>
        <begin position="1"/>
        <end position="25"/>
    </location>
</feature>
<name>A0A367YYL7_9ACTN</name>
<keyword evidence="2" id="KW-0472">Membrane</keyword>